<dbReference type="SUPFAM" id="SSF51306">
    <property type="entry name" value="LexA/Signal peptidase"/>
    <property type="match status" value="1"/>
</dbReference>
<dbReference type="GO" id="GO:0006465">
    <property type="term" value="P:signal peptide processing"/>
    <property type="evidence" value="ECO:0007669"/>
    <property type="project" value="InterPro"/>
</dbReference>
<reference evidence="9 10" key="1">
    <citation type="submission" date="2019-01" db="EMBL/GenBank/DDBJ databases">
        <title>Ktedonosporobacter rubrisoli SCAWS-G2.</title>
        <authorList>
            <person name="Huang Y."/>
            <person name="Yan B."/>
        </authorList>
    </citation>
    <scope>NUCLEOTIDE SEQUENCE [LARGE SCALE GENOMIC DNA]</scope>
    <source>
        <strain evidence="9 10">SCAWS-G2</strain>
    </source>
</reference>
<dbReference type="InterPro" id="IPR019758">
    <property type="entry name" value="Pept_S26A_signal_pept_1_CS"/>
</dbReference>
<dbReference type="PANTHER" id="PTHR43390:SF1">
    <property type="entry name" value="CHLOROPLAST PROCESSING PEPTIDASE"/>
    <property type="match status" value="1"/>
</dbReference>
<dbReference type="InterPro" id="IPR000223">
    <property type="entry name" value="Pept_S26A_signal_pept_1"/>
</dbReference>
<feature type="transmembrane region" description="Helical" evidence="7">
    <location>
        <begin position="12"/>
        <end position="32"/>
    </location>
</feature>
<dbReference type="EMBL" id="CP035758">
    <property type="protein sequence ID" value="QBD83608.1"/>
    <property type="molecule type" value="Genomic_DNA"/>
</dbReference>
<dbReference type="InterPro" id="IPR019533">
    <property type="entry name" value="Peptidase_S26"/>
</dbReference>
<keyword evidence="7" id="KW-1133">Transmembrane helix</keyword>
<gene>
    <name evidence="9" type="primary">lepB</name>
    <name evidence="9" type="ORF">EPA93_27570</name>
</gene>
<keyword evidence="7" id="KW-0472">Membrane</keyword>
<comment type="subcellular location">
    <subcellularLocation>
        <location evidence="2">Cell membrane</location>
        <topology evidence="2">Single-pass type II membrane protein</topology>
    </subcellularLocation>
    <subcellularLocation>
        <location evidence="7">Membrane</location>
        <topology evidence="7">Single-pass type II membrane protein</topology>
    </subcellularLocation>
</comment>
<dbReference type="PRINTS" id="PR00727">
    <property type="entry name" value="LEADERPTASE"/>
</dbReference>
<evidence type="ECO:0000256" key="1">
    <source>
        <dbReference type="ARBA" id="ARBA00000677"/>
    </source>
</evidence>
<dbReference type="PROSITE" id="PS00761">
    <property type="entry name" value="SPASE_I_3"/>
    <property type="match status" value="1"/>
</dbReference>
<dbReference type="GO" id="GO:0009003">
    <property type="term" value="F:signal peptidase activity"/>
    <property type="evidence" value="ECO:0007669"/>
    <property type="project" value="UniProtKB-EC"/>
</dbReference>
<dbReference type="EC" id="3.4.21.89" evidence="4 7"/>
<keyword evidence="7" id="KW-0812">Transmembrane</keyword>
<organism evidence="9 10">
    <name type="scientific">Ktedonosporobacter rubrisoli</name>
    <dbReference type="NCBI Taxonomy" id="2509675"/>
    <lineage>
        <taxon>Bacteria</taxon>
        <taxon>Bacillati</taxon>
        <taxon>Chloroflexota</taxon>
        <taxon>Ktedonobacteria</taxon>
        <taxon>Ktedonobacterales</taxon>
        <taxon>Ktedonosporobacteraceae</taxon>
        <taxon>Ktedonosporobacter</taxon>
    </lineage>
</organism>
<dbReference type="KEGG" id="kbs:EPA93_27570"/>
<dbReference type="Proteomes" id="UP000290365">
    <property type="component" value="Chromosome"/>
</dbReference>
<evidence type="ECO:0000313" key="10">
    <source>
        <dbReference type="Proteomes" id="UP000290365"/>
    </source>
</evidence>
<evidence type="ECO:0000259" key="8">
    <source>
        <dbReference type="Pfam" id="PF10502"/>
    </source>
</evidence>
<evidence type="ECO:0000256" key="4">
    <source>
        <dbReference type="ARBA" id="ARBA00013208"/>
    </source>
</evidence>
<comment type="similarity">
    <text evidence="3 7">Belongs to the peptidase S26 family.</text>
</comment>
<evidence type="ECO:0000256" key="5">
    <source>
        <dbReference type="ARBA" id="ARBA00022801"/>
    </source>
</evidence>
<dbReference type="NCBIfam" id="TIGR02227">
    <property type="entry name" value="sigpep_I_bact"/>
    <property type="match status" value="1"/>
</dbReference>
<evidence type="ECO:0000256" key="6">
    <source>
        <dbReference type="PIRSR" id="PIRSR600223-1"/>
    </source>
</evidence>
<dbReference type="CDD" id="cd06530">
    <property type="entry name" value="S26_SPase_I"/>
    <property type="match status" value="1"/>
</dbReference>
<keyword evidence="10" id="KW-1185">Reference proteome</keyword>
<evidence type="ECO:0000256" key="3">
    <source>
        <dbReference type="ARBA" id="ARBA00009370"/>
    </source>
</evidence>
<name>A0A4P6K5G9_KTERU</name>
<dbReference type="InterPro" id="IPR036286">
    <property type="entry name" value="LexA/Signal_pep-like_sf"/>
</dbReference>
<evidence type="ECO:0000256" key="2">
    <source>
        <dbReference type="ARBA" id="ARBA00004401"/>
    </source>
</evidence>
<feature type="domain" description="Peptidase S26" evidence="8">
    <location>
        <begin position="10"/>
        <end position="162"/>
    </location>
</feature>
<feature type="active site" evidence="6">
    <location>
        <position position="38"/>
    </location>
</feature>
<dbReference type="Pfam" id="PF10502">
    <property type="entry name" value="Peptidase_S26"/>
    <property type="match status" value="1"/>
</dbReference>
<feature type="active site" evidence="6">
    <location>
        <position position="82"/>
    </location>
</feature>
<protein>
    <recommendedName>
        <fullName evidence="4 7">Signal peptidase I</fullName>
        <ecNumber evidence="4 7">3.4.21.89</ecNumber>
    </recommendedName>
</protein>
<dbReference type="AlphaFoldDB" id="A0A4P6K5G9"/>
<keyword evidence="5 7" id="KW-0378">Hydrolase</keyword>
<accession>A0A4P6K5G9</accession>
<evidence type="ECO:0000313" key="9">
    <source>
        <dbReference type="EMBL" id="QBD83608.1"/>
    </source>
</evidence>
<dbReference type="PANTHER" id="PTHR43390">
    <property type="entry name" value="SIGNAL PEPTIDASE I"/>
    <property type="match status" value="1"/>
</dbReference>
<comment type="catalytic activity">
    <reaction evidence="1 7">
        <text>Cleavage of hydrophobic, N-terminal signal or leader sequences from secreted and periplasmic proteins.</text>
        <dbReference type="EC" id="3.4.21.89"/>
    </reaction>
</comment>
<sequence>MKRRSSLVRELIELVILALLIFFAVRLVVQVYHVEGVSMQPGLQNDEYVLVYKMAYIFSASPQRGDVVVFHYPLDTSQDFIKRVIGLPGDTIRTDNTHIWVNGTELNEPYITGPTNPLAKIWKVPPGSYFVLGDNRLQSDDSRYWGFVPKDYIVGKAVAIYWPVSAWELINTYQSVYAQIKK</sequence>
<evidence type="ECO:0000256" key="7">
    <source>
        <dbReference type="RuleBase" id="RU362042"/>
    </source>
</evidence>
<dbReference type="GO" id="GO:0004252">
    <property type="term" value="F:serine-type endopeptidase activity"/>
    <property type="evidence" value="ECO:0007669"/>
    <property type="project" value="InterPro"/>
</dbReference>
<dbReference type="GO" id="GO:0005886">
    <property type="term" value="C:plasma membrane"/>
    <property type="evidence" value="ECO:0007669"/>
    <property type="project" value="UniProtKB-SubCell"/>
</dbReference>
<keyword evidence="7" id="KW-0645">Protease</keyword>
<dbReference type="Gene3D" id="2.10.109.10">
    <property type="entry name" value="Umud Fragment, subunit A"/>
    <property type="match status" value="1"/>
</dbReference>
<proteinExistence type="inferred from homology"/>
<dbReference type="OrthoDB" id="9802919at2"/>